<reference evidence="1" key="1">
    <citation type="submission" date="2022-04" db="EMBL/GenBank/DDBJ databases">
        <title>Genome of the entomopathogenic fungus Entomophthora muscae.</title>
        <authorList>
            <person name="Elya C."/>
            <person name="Lovett B.R."/>
            <person name="Lee E."/>
            <person name="Macias A.M."/>
            <person name="Hajek A.E."/>
            <person name="De Bivort B.L."/>
            <person name="Kasson M.T."/>
            <person name="De Fine Licht H.H."/>
            <person name="Stajich J.E."/>
        </authorList>
    </citation>
    <scope>NUCLEOTIDE SEQUENCE</scope>
    <source>
        <strain evidence="1">Berkeley</strain>
    </source>
</reference>
<organism evidence="1 2">
    <name type="scientific">Entomophthora muscae</name>
    <dbReference type="NCBI Taxonomy" id="34485"/>
    <lineage>
        <taxon>Eukaryota</taxon>
        <taxon>Fungi</taxon>
        <taxon>Fungi incertae sedis</taxon>
        <taxon>Zoopagomycota</taxon>
        <taxon>Entomophthoromycotina</taxon>
        <taxon>Entomophthoromycetes</taxon>
        <taxon>Entomophthorales</taxon>
        <taxon>Entomophthoraceae</taxon>
        <taxon>Entomophthora</taxon>
    </lineage>
</organism>
<sequence length="313" mass="35329">MENSAANLGLLSFLVGRGPAKNVPSMQYENRTSARQLLIDQGKVEDSNMILPNMTYVKDYVRYAHLNYCSDKQLKKWDCRGCKQVPNGRFVSSFDSLVQGGHGYVAVDRERKRIVISFRGTDNKRNVLMDLLLVRQPLSYANDTDVTVSTGFLSTMESLDFITPLQRLIGGGQYSGYKIAFVGHSLGAAVASLALIKAQATLDIDWKRLELYTYGEPRVGNSNFARWFNQKPIASARVVNNTDPVSLAISTTISDYRHHMNELWIEGSPDKYKLNICSNDQLEDPDCSYKVSPKKYTEWDHSIYFGVYISDEC</sequence>
<proteinExistence type="predicted"/>
<protein>
    <submittedName>
        <fullName evidence="1">Uncharacterized protein</fullName>
    </submittedName>
</protein>
<comment type="caution">
    <text evidence="1">The sequence shown here is derived from an EMBL/GenBank/DDBJ whole genome shotgun (WGS) entry which is preliminary data.</text>
</comment>
<gene>
    <name evidence="1" type="ORF">DSO57_1030894</name>
</gene>
<dbReference type="EMBL" id="QTSX02003057">
    <property type="protein sequence ID" value="KAJ9072087.1"/>
    <property type="molecule type" value="Genomic_DNA"/>
</dbReference>
<name>A0ACC2TC23_9FUNG</name>
<keyword evidence="2" id="KW-1185">Reference proteome</keyword>
<evidence type="ECO:0000313" key="2">
    <source>
        <dbReference type="Proteomes" id="UP001165960"/>
    </source>
</evidence>
<accession>A0ACC2TC23</accession>
<dbReference type="Proteomes" id="UP001165960">
    <property type="component" value="Unassembled WGS sequence"/>
</dbReference>
<evidence type="ECO:0000313" key="1">
    <source>
        <dbReference type="EMBL" id="KAJ9072087.1"/>
    </source>
</evidence>